<organism evidence="2 3">
    <name type="scientific">Rickenella mellea</name>
    <dbReference type="NCBI Taxonomy" id="50990"/>
    <lineage>
        <taxon>Eukaryota</taxon>
        <taxon>Fungi</taxon>
        <taxon>Dikarya</taxon>
        <taxon>Basidiomycota</taxon>
        <taxon>Agaricomycotina</taxon>
        <taxon>Agaricomycetes</taxon>
        <taxon>Hymenochaetales</taxon>
        <taxon>Rickenellaceae</taxon>
        <taxon>Rickenella</taxon>
    </lineage>
</organism>
<dbReference type="AlphaFoldDB" id="A0A4Y7PVT8"/>
<evidence type="ECO:0000313" key="3">
    <source>
        <dbReference type="Proteomes" id="UP000294933"/>
    </source>
</evidence>
<feature type="compositionally biased region" description="Basic and acidic residues" evidence="1">
    <location>
        <begin position="58"/>
        <end position="71"/>
    </location>
</feature>
<evidence type="ECO:0000256" key="1">
    <source>
        <dbReference type="SAM" id="MobiDB-lite"/>
    </source>
</evidence>
<dbReference type="EMBL" id="ML170204">
    <property type="protein sequence ID" value="TDL18709.1"/>
    <property type="molecule type" value="Genomic_DNA"/>
</dbReference>
<feature type="compositionally biased region" description="Low complexity" evidence="1">
    <location>
        <begin position="73"/>
        <end position="84"/>
    </location>
</feature>
<dbReference type="Proteomes" id="UP000294933">
    <property type="component" value="Unassembled WGS sequence"/>
</dbReference>
<evidence type="ECO:0000313" key="2">
    <source>
        <dbReference type="EMBL" id="TDL18709.1"/>
    </source>
</evidence>
<reference evidence="2 3" key="1">
    <citation type="submission" date="2018-06" db="EMBL/GenBank/DDBJ databases">
        <title>A transcriptomic atlas of mushroom development highlights an independent origin of complex multicellularity.</title>
        <authorList>
            <consortium name="DOE Joint Genome Institute"/>
            <person name="Krizsan K."/>
            <person name="Almasi E."/>
            <person name="Merenyi Z."/>
            <person name="Sahu N."/>
            <person name="Viragh M."/>
            <person name="Koszo T."/>
            <person name="Mondo S."/>
            <person name="Kiss B."/>
            <person name="Balint B."/>
            <person name="Kues U."/>
            <person name="Barry K."/>
            <person name="Hegedus J.C."/>
            <person name="Henrissat B."/>
            <person name="Johnson J."/>
            <person name="Lipzen A."/>
            <person name="Ohm R."/>
            <person name="Nagy I."/>
            <person name="Pangilinan J."/>
            <person name="Yan J."/>
            <person name="Xiong Y."/>
            <person name="Grigoriev I.V."/>
            <person name="Hibbett D.S."/>
            <person name="Nagy L.G."/>
        </authorList>
    </citation>
    <scope>NUCLEOTIDE SEQUENCE [LARGE SCALE GENOMIC DNA]</scope>
    <source>
        <strain evidence="2 3">SZMC22713</strain>
    </source>
</reference>
<protein>
    <submittedName>
        <fullName evidence="2">Uncharacterized protein</fullName>
    </submittedName>
</protein>
<dbReference type="VEuPathDB" id="FungiDB:BD410DRAFT_792869"/>
<gene>
    <name evidence="2" type="ORF">BD410DRAFT_792869</name>
</gene>
<accession>A0A4Y7PVT8</accession>
<name>A0A4Y7PVT8_9AGAM</name>
<sequence length="109" mass="11663">MDPEDVHRKRAEAKSANVLGSDARGKDAEIVKPGGAEAKDATRDIASTSEEETPLGRGDTEPADAKVRDEQPPELSSSTSPTSGEELEWRPRGRPARPAGAQKPPPRPR</sequence>
<proteinExistence type="predicted"/>
<keyword evidence="3" id="KW-1185">Reference proteome</keyword>
<feature type="region of interest" description="Disordered" evidence="1">
    <location>
        <begin position="1"/>
        <end position="109"/>
    </location>
</feature>